<name>A0A6N7L6W6_SINTE</name>
<proteinExistence type="predicted"/>
<dbReference type="RefSeq" id="WP_153436450.1">
    <property type="nucleotide sequence ID" value="NZ_CP121659.1"/>
</dbReference>
<evidence type="ECO:0000313" key="3">
    <source>
        <dbReference type="Proteomes" id="UP000439983"/>
    </source>
</evidence>
<feature type="compositionally biased region" description="Basic and acidic residues" evidence="1">
    <location>
        <begin position="38"/>
        <end position="85"/>
    </location>
</feature>
<reference evidence="2 3" key="1">
    <citation type="journal article" date="2013" name="Genome Biol.">
        <title>Comparative genomics of the core and accessory genomes of 48 Sinorhizobium strains comprising five genospecies.</title>
        <authorList>
            <person name="Sugawara M."/>
            <person name="Epstein B."/>
            <person name="Badgley B.D."/>
            <person name="Unno T."/>
            <person name="Xu L."/>
            <person name="Reese J."/>
            <person name="Gyaneshwar P."/>
            <person name="Denny R."/>
            <person name="Mudge J."/>
            <person name="Bharti A.K."/>
            <person name="Farmer A.D."/>
            <person name="May G.D."/>
            <person name="Woodward J.E."/>
            <person name="Medigue C."/>
            <person name="Vallenet D."/>
            <person name="Lajus A."/>
            <person name="Rouy Z."/>
            <person name="Martinez-Vaz B."/>
            <person name="Tiffin P."/>
            <person name="Young N.D."/>
            <person name="Sadowsky M.J."/>
        </authorList>
    </citation>
    <scope>NUCLEOTIDE SEQUENCE [LARGE SCALE GENOMIC DNA]</scope>
    <source>
        <strain evidence="2 3">USDA4894</strain>
    </source>
</reference>
<dbReference type="EMBL" id="WITC01000007">
    <property type="protein sequence ID" value="MQX13316.1"/>
    <property type="molecule type" value="Genomic_DNA"/>
</dbReference>
<organism evidence="2 3">
    <name type="scientific">Sinorhizobium terangae</name>
    <dbReference type="NCBI Taxonomy" id="110322"/>
    <lineage>
        <taxon>Bacteria</taxon>
        <taxon>Pseudomonadati</taxon>
        <taxon>Pseudomonadota</taxon>
        <taxon>Alphaproteobacteria</taxon>
        <taxon>Hyphomicrobiales</taxon>
        <taxon>Rhizobiaceae</taxon>
        <taxon>Sinorhizobium/Ensifer group</taxon>
        <taxon>Sinorhizobium</taxon>
    </lineage>
</organism>
<dbReference type="Proteomes" id="UP000439983">
    <property type="component" value="Unassembled WGS sequence"/>
</dbReference>
<feature type="region of interest" description="Disordered" evidence="1">
    <location>
        <begin position="1"/>
        <end position="85"/>
    </location>
</feature>
<dbReference type="AlphaFoldDB" id="A0A6N7L6W6"/>
<comment type="caution">
    <text evidence="2">The sequence shown here is derived from an EMBL/GenBank/DDBJ whole genome shotgun (WGS) entry which is preliminary data.</text>
</comment>
<gene>
    <name evidence="2" type="ORF">GHK62_00685</name>
</gene>
<keyword evidence="3" id="KW-1185">Reference proteome</keyword>
<accession>A0A6N7L6W6</accession>
<protein>
    <submittedName>
        <fullName evidence="2">Uncharacterized protein</fullName>
    </submittedName>
</protein>
<evidence type="ECO:0000313" key="2">
    <source>
        <dbReference type="EMBL" id="MQX13316.1"/>
    </source>
</evidence>
<dbReference type="OrthoDB" id="8281596at2"/>
<sequence length="85" mass="9262">MAHASRKHVGKPDKGKGSGSGAQTEVKGGVLGENDVLSNRDKAQHSDTRGLDERAVRNEQYQDHAANRRPAKERAESDDQGRGRK</sequence>
<evidence type="ECO:0000256" key="1">
    <source>
        <dbReference type="SAM" id="MobiDB-lite"/>
    </source>
</evidence>